<keyword evidence="5" id="KW-1185">Reference proteome</keyword>
<name>A0A2U2PMC1_9SPHI</name>
<dbReference type="InterPro" id="IPR008979">
    <property type="entry name" value="Galactose-bd-like_sf"/>
</dbReference>
<dbReference type="Proteomes" id="UP000245647">
    <property type="component" value="Unassembled WGS sequence"/>
</dbReference>
<sequence length="396" mass="43778">MRVKQLIIVISFLGFFISSCKEDQLAPIEKDDTAPAPVTNVAMESIPGGARISYSLPKEDDLLYVLATYKLGDNKKREFKSSFYTNNVVVEGFPDTETHDVELYCVDKSGNRSIAVHVDVKPATPPVTETYESLEVIPDFGGINISFKNSSKADLAIYVTTPDSTGKMAIASTFYTARANGAFSVRGFKAESRRFGIYIVDKWSNFSQIRETELTPIYEIMLDKSKFREVILPGDSPTNAFDGAMRNIWDGKVLPDGPNCGAHTGTGSTGVARYFTFDMGTTAQLSRFSLQAIADDKHWFNDVTPKRYEIWGALSPDPGGSFDGWTKLLTVTSVKPSGLPTGILTEDDRVAGRIGDEANVPLDLPKVRYIRIRCLENWSGNTNMAFSEITFWGNDK</sequence>
<dbReference type="Pfam" id="PF17166">
    <property type="entry name" value="DUF5126"/>
    <property type="match status" value="1"/>
</dbReference>
<gene>
    <name evidence="4" type="ORF">DDR33_00955</name>
</gene>
<evidence type="ECO:0000259" key="3">
    <source>
        <dbReference type="Pfam" id="PF17166"/>
    </source>
</evidence>
<comment type="caution">
    <text evidence="4">The sequence shown here is derived from an EMBL/GenBank/DDBJ whole genome shotgun (WGS) entry which is preliminary data.</text>
</comment>
<evidence type="ECO:0000313" key="5">
    <source>
        <dbReference type="Proteomes" id="UP000245647"/>
    </source>
</evidence>
<evidence type="ECO:0000259" key="2">
    <source>
        <dbReference type="Pfam" id="PF16391"/>
    </source>
</evidence>
<evidence type="ECO:0008006" key="6">
    <source>
        <dbReference type="Google" id="ProtNLM"/>
    </source>
</evidence>
<dbReference type="OrthoDB" id="621114at2"/>
<dbReference type="InterPro" id="IPR033431">
    <property type="entry name" value="DUF5126"/>
</dbReference>
<evidence type="ECO:0000313" key="4">
    <source>
        <dbReference type="EMBL" id="PWG82468.1"/>
    </source>
</evidence>
<protein>
    <recommendedName>
        <fullName evidence="6">DUF4959 domain-containing protein</fullName>
    </recommendedName>
</protein>
<dbReference type="Pfam" id="PF16391">
    <property type="entry name" value="DUF5000"/>
    <property type="match status" value="1"/>
</dbReference>
<dbReference type="InterPro" id="IPR032527">
    <property type="entry name" value="DUF4959"/>
</dbReference>
<feature type="domain" description="DUF5126" evidence="3">
    <location>
        <begin position="124"/>
        <end position="225"/>
    </location>
</feature>
<feature type="domain" description="DUF4959" evidence="1">
    <location>
        <begin position="19"/>
        <end position="122"/>
    </location>
</feature>
<dbReference type="SUPFAM" id="SSF49785">
    <property type="entry name" value="Galactose-binding domain-like"/>
    <property type="match status" value="1"/>
</dbReference>
<proteinExistence type="predicted"/>
<dbReference type="EMBL" id="QEAS01000001">
    <property type="protein sequence ID" value="PWG82468.1"/>
    <property type="molecule type" value="Genomic_DNA"/>
</dbReference>
<feature type="domain" description="DUF5000" evidence="2">
    <location>
        <begin position="249"/>
        <end position="393"/>
    </location>
</feature>
<dbReference type="Gene3D" id="2.60.120.260">
    <property type="entry name" value="Galactose-binding domain-like"/>
    <property type="match status" value="1"/>
</dbReference>
<dbReference type="RefSeq" id="WP_109413887.1">
    <property type="nucleotide sequence ID" value="NZ_QEAS01000001.1"/>
</dbReference>
<evidence type="ECO:0000259" key="1">
    <source>
        <dbReference type="Pfam" id="PF16323"/>
    </source>
</evidence>
<reference evidence="4 5" key="1">
    <citation type="submission" date="2018-04" db="EMBL/GenBank/DDBJ databases">
        <title>Pedobacter chongqingensis sp. nov., isolated from a rottenly hemp rope.</title>
        <authorList>
            <person name="Cai Y."/>
        </authorList>
    </citation>
    <scope>NUCLEOTIDE SEQUENCE [LARGE SCALE GENOMIC DNA]</scope>
    <source>
        <strain evidence="4 5">FJ4-8</strain>
    </source>
</reference>
<dbReference type="AlphaFoldDB" id="A0A2U2PMC1"/>
<dbReference type="Pfam" id="PF16323">
    <property type="entry name" value="DUF4959"/>
    <property type="match status" value="1"/>
</dbReference>
<accession>A0A2U2PMC1</accession>
<dbReference type="InterPro" id="IPR032164">
    <property type="entry name" value="DUF5000"/>
</dbReference>
<dbReference type="PROSITE" id="PS51257">
    <property type="entry name" value="PROKAR_LIPOPROTEIN"/>
    <property type="match status" value="1"/>
</dbReference>
<organism evidence="4 5">
    <name type="scientific">Pararcticibacter amylolyticus</name>
    <dbReference type="NCBI Taxonomy" id="2173175"/>
    <lineage>
        <taxon>Bacteria</taxon>
        <taxon>Pseudomonadati</taxon>
        <taxon>Bacteroidota</taxon>
        <taxon>Sphingobacteriia</taxon>
        <taxon>Sphingobacteriales</taxon>
        <taxon>Sphingobacteriaceae</taxon>
        <taxon>Pararcticibacter</taxon>
    </lineage>
</organism>